<accession>A0A8K0KCK3</accession>
<comment type="caution">
    <text evidence="2">The sequence shown here is derived from an EMBL/GenBank/DDBJ whole genome shotgun (WGS) entry which is preliminary data.</text>
</comment>
<feature type="compositionally biased region" description="Basic and acidic residues" evidence="1">
    <location>
        <begin position="193"/>
        <end position="208"/>
    </location>
</feature>
<proteinExistence type="predicted"/>
<keyword evidence="3" id="KW-1185">Reference proteome</keyword>
<dbReference type="Proteomes" id="UP000792457">
    <property type="component" value="Unassembled WGS sequence"/>
</dbReference>
<feature type="compositionally biased region" description="Low complexity" evidence="1">
    <location>
        <begin position="55"/>
        <end position="65"/>
    </location>
</feature>
<feature type="region of interest" description="Disordered" evidence="1">
    <location>
        <begin position="26"/>
        <end position="67"/>
    </location>
</feature>
<evidence type="ECO:0000313" key="2">
    <source>
        <dbReference type="EMBL" id="KAG8232704.1"/>
    </source>
</evidence>
<protein>
    <submittedName>
        <fullName evidence="2">Uncharacterized protein</fullName>
    </submittedName>
</protein>
<dbReference type="EMBL" id="KZ308644">
    <property type="protein sequence ID" value="KAG8232704.1"/>
    <property type="molecule type" value="Genomic_DNA"/>
</dbReference>
<gene>
    <name evidence="2" type="ORF">J437_LFUL014722</name>
</gene>
<evidence type="ECO:0000313" key="3">
    <source>
        <dbReference type="Proteomes" id="UP000792457"/>
    </source>
</evidence>
<reference evidence="2" key="2">
    <citation type="submission" date="2017-10" db="EMBL/GenBank/DDBJ databases">
        <title>Ladona fulva Genome sequencing and assembly.</title>
        <authorList>
            <person name="Murali S."/>
            <person name="Richards S."/>
            <person name="Bandaranaike D."/>
            <person name="Bellair M."/>
            <person name="Blankenburg K."/>
            <person name="Chao H."/>
            <person name="Dinh H."/>
            <person name="Doddapaneni H."/>
            <person name="Dugan-Rocha S."/>
            <person name="Elkadiri S."/>
            <person name="Gnanaolivu R."/>
            <person name="Hernandez B."/>
            <person name="Skinner E."/>
            <person name="Javaid M."/>
            <person name="Lee S."/>
            <person name="Li M."/>
            <person name="Ming W."/>
            <person name="Munidasa M."/>
            <person name="Muniz J."/>
            <person name="Nguyen L."/>
            <person name="Hughes D."/>
            <person name="Osuji N."/>
            <person name="Pu L.-L."/>
            <person name="Puazo M."/>
            <person name="Qu C."/>
            <person name="Quiroz J."/>
            <person name="Raj R."/>
            <person name="Weissenberger G."/>
            <person name="Xin Y."/>
            <person name="Zou X."/>
            <person name="Han Y."/>
            <person name="Worley K."/>
            <person name="Muzny D."/>
            <person name="Gibbs R."/>
        </authorList>
    </citation>
    <scope>NUCLEOTIDE SEQUENCE</scope>
    <source>
        <strain evidence="2">Sampled in the wild</strain>
    </source>
</reference>
<evidence type="ECO:0000256" key="1">
    <source>
        <dbReference type="SAM" id="MobiDB-lite"/>
    </source>
</evidence>
<feature type="region of interest" description="Disordered" evidence="1">
    <location>
        <begin position="252"/>
        <end position="275"/>
    </location>
</feature>
<organism evidence="2 3">
    <name type="scientific">Ladona fulva</name>
    <name type="common">Scarce chaser dragonfly</name>
    <name type="synonym">Libellula fulva</name>
    <dbReference type="NCBI Taxonomy" id="123851"/>
    <lineage>
        <taxon>Eukaryota</taxon>
        <taxon>Metazoa</taxon>
        <taxon>Ecdysozoa</taxon>
        <taxon>Arthropoda</taxon>
        <taxon>Hexapoda</taxon>
        <taxon>Insecta</taxon>
        <taxon>Pterygota</taxon>
        <taxon>Palaeoptera</taxon>
        <taxon>Odonata</taxon>
        <taxon>Epiprocta</taxon>
        <taxon>Anisoptera</taxon>
        <taxon>Libelluloidea</taxon>
        <taxon>Libellulidae</taxon>
        <taxon>Ladona</taxon>
    </lineage>
</organism>
<dbReference type="AlphaFoldDB" id="A0A8K0KCK3"/>
<feature type="compositionally biased region" description="Basic and acidic residues" evidence="1">
    <location>
        <begin position="26"/>
        <end position="38"/>
    </location>
</feature>
<dbReference type="OrthoDB" id="1293114at2759"/>
<name>A0A8K0KCK3_LADFU</name>
<reference evidence="2" key="1">
    <citation type="submission" date="2013-04" db="EMBL/GenBank/DDBJ databases">
        <authorList>
            <person name="Qu J."/>
            <person name="Murali S.C."/>
            <person name="Bandaranaike D."/>
            <person name="Bellair M."/>
            <person name="Blankenburg K."/>
            <person name="Chao H."/>
            <person name="Dinh H."/>
            <person name="Doddapaneni H."/>
            <person name="Downs B."/>
            <person name="Dugan-Rocha S."/>
            <person name="Elkadiri S."/>
            <person name="Gnanaolivu R.D."/>
            <person name="Hernandez B."/>
            <person name="Javaid M."/>
            <person name="Jayaseelan J.C."/>
            <person name="Lee S."/>
            <person name="Li M."/>
            <person name="Ming W."/>
            <person name="Munidasa M."/>
            <person name="Muniz J."/>
            <person name="Nguyen L."/>
            <person name="Ongeri F."/>
            <person name="Osuji N."/>
            <person name="Pu L.-L."/>
            <person name="Puazo M."/>
            <person name="Qu C."/>
            <person name="Quiroz J."/>
            <person name="Raj R."/>
            <person name="Weissenberger G."/>
            <person name="Xin Y."/>
            <person name="Zou X."/>
            <person name="Han Y."/>
            <person name="Richards S."/>
            <person name="Worley K."/>
            <person name="Muzny D."/>
            <person name="Gibbs R."/>
        </authorList>
    </citation>
    <scope>NUCLEOTIDE SEQUENCE</scope>
    <source>
        <strain evidence="2">Sampled in the wild</strain>
    </source>
</reference>
<feature type="region of interest" description="Disordered" evidence="1">
    <location>
        <begin position="130"/>
        <end position="168"/>
    </location>
</feature>
<sequence>MFWIDFRYLAAPNLAKSEVLKMLEAEEQTRQGPGERRGVLGRWGPSGAGPPRPPSTTRAPSPGRRLMPGKIEWPPKASHIVQAPKFFTSNQGLKRVAWPPPPENKVNDVVEEAPATYQAPLYNGTTQKPWENGYSNNQHREVNPPKHHQPVRQQVYKPVASPPPPPPSTVVLRTEPPISQEQAPVYFSQPAVKRQDPIKMRGDQKWPPEHYKQAKEAEMIAAEQAKARARAAGKPRRVNRDYTAFFAQNALNPTYPGYKAPPGTQHYEEEGTSNL</sequence>
<feature type="region of interest" description="Disordered" evidence="1">
    <location>
        <begin position="180"/>
        <end position="208"/>
    </location>
</feature>